<organism evidence="1 2">
    <name type="scientific">Blautia obeum</name>
    <dbReference type="NCBI Taxonomy" id="40520"/>
    <lineage>
        <taxon>Bacteria</taxon>
        <taxon>Bacillati</taxon>
        <taxon>Bacillota</taxon>
        <taxon>Clostridia</taxon>
        <taxon>Lachnospirales</taxon>
        <taxon>Lachnospiraceae</taxon>
        <taxon>Blautia</taxon>
    </lineage>
</organism>
<reference evidence="1 2" key="1">
    <citation type="submission" date="2019-07" db="EMBL/GenBank/DDBJ databases">
        <authorList>
            <person name="Hibberd C M."/>
            <person name="Gehrig L. J."/>
            <person name="Chang H.-W."/>
            <person name="Venkatesh S."/>
        </authorList>
    </citation>
    <scope>NUCLEOTIDE SEQUENCE [LARGE SCALE GENOMIC DNA]</scope>
    <source>
        <strain evidence="1">Ruminococcus_obeum_SSTS_Bg7063</strain>
    </source>
</reference>
<dbReference type="EMBL" id="CABHNB010000044">
    <property type="protein sequence ID" value="VUX21573.1"/>
    <property type="molecule type" value="Genomic_DNA"/>
</dbReference>
<evidence type="ECO:0000313" key="1">
    <source>
        <dbReference type="EMBL" id="VUX21573.1"/>
    </source>
</evidence>
<dbReference type="RefSeq" id="WP_144369793.1">
    <property type="nucleotide sequence ID" value="NZ_CABHNB010000044.1"/>
</dbReference>
<dbReference type="Proteomes" id="UP000409147">
    <property type="component" value="Unassembled WGS sequence"/>
</dbReference>
<accession>A0A564UPN4</accession>
<keyword evidence="2" id="KW-1185">Reference proteome</keyword>
<protein>
    <submittedName>
        <fullName evidence="1">Uncharacterized protein</fullName>
    </submittedName>
</protein>
<gene>
    <name evidence="1" type="ORF">ROSSTS7063_03238</name>
</gene>
<evidence type="ECO:0000313" key="2">
    <source>
        <dbReference type="Proteomes" id="UP000409147"/>
    </source>
</evidence>
<sequence>MLVDEIWDFKSINMGRELEISGEFIYESAKKTMSITGLNNQYEINIILYTGAVGIERLQKIYMCLVLQNPTDKDSIPKCLIEHNHLELEKEIEKYTTEQIPKNGRSLLGVFSNYYNNYRYANYIPGKNSSELRKLFISFLKKQNGKFNFDEPCALIQFDAFKRFYINELGKLARYYFELIEHKAKDINTYTYEIDSYSNAARVFLSTQRRSLYEQMVIEQNSIKELLLYMYKNKRESGVFRLLNDMESLEMDDALVNDYLADLCEGKVNNWLIDYVDELYEEMEDIKKRKERKELLALIGNRSVLFDFDDFEDDENESYHKNMFESDDIEGGENL</sequence>
<name>A0A564UPN4_9FIRM</name>
<dbReference type="AlphaFoldDB" id="A0A564UPN4"/>
<proteinExistence type="predicted"/>